<dbReference type="SUPFAM" id="SSF46689">
    <property type="entry name" value="Homeodomain-like"/>
    <property type="match status" value="1"/>
</dbReference>
<dbReference type="PROSITE" id="PS50977">
    <property type="entry name" value="HTH_TETR_2"/>
    <property type="match status" value="1"/>
</dbReference>
<dbReference type="RefSeq" id="WP_094334794.1">
    <property type="nucleotide sequence ID" value="NZ_NFIE01000001.1"/>
</dbReference>
<sequence length="217" mass="23813">MAAETRVPGGARAESPRVRRTKRLLDETLLDALQEKPITRVTVTELCSRAGVNRSTYYVYFDNPLDQLDRLEARVIEGLTREVDRRELRAGYSHERLEAIVEAALGYIGEQADVFRVLWGEHGSAGFERKLLTALAARALAPGERLTPEARSHLYQCIYSLSGMFGLVSYWLRDGADVEVRELAQTIVRANLAAVDALGGADAAGTDASDPVDTPAP</sequence>
<reference evidence="5" key="1">
    <citation type="submission" date="2017-04" db="EMBL/GenBank/DDBJ databases">
        <title>Function of individual gut microbiota members based on whole genome sequencing of pure cultures obtained from chicken caecum.</title>
        <authorList>
            <person name="Medvecky M."/>
            <person name="Cejkova D."/>
            <person name="Polansky O."/>
            <person name="Karasova D."/>
            <person name="Kubasova T."/>
            <person name="Cizek A."/>
            <person name="Rychlik I."/>
        </authorList>
    </citation>
    <scope>NUCLEOTIDE SEQUENCE [LARGE SCALE GENOMIC DNA]</scope>
    <source>
        <strain evidence="5">An5</strain>
    </source>
</reference>
<evidence type="ECO:0000313" key="5">
    <source>
        <dbReference type="Proteomes" id="UP000195781"/>
    </source>
</evidence>
<proteinExistence type="predicted"/>
<dbReference type="AlphaFoldDB" id="A0A1Y3Y3G8"/>
<dbReference type="OrthoDB" id="3196926at2"/>
<keyword evidence="5" id="KW-1185">Reference proteome</keyword>
<gene>
    <name evidence="4" type="ORF">B5G02_00765</name>
</gene>
<dbReference type="PANTHER" id="PTHR43479">
    <property type="entry name" value="ACREF/ENVCD OPERON REPRESSOR-RELATED"/>
    <property type="match status" value="1"/>
</dbReference>
<comment type="caution">
    <text evidence="4">The sequence shown here is derived from an EMBL/GenBank/DDBJ whole genome shotgun (WGS) entry which is preliminary data.</text>
</comment>
<keyword evidence="1 2" id="KW-0238">DNA-binding</keyword>
<dbReference type="Gene3D" id="1.10.357.10">
    <property type="entry name" value="Tetracycline Repressor, domain 2"/>
    <property type="match status" value="1"/>
</dbReference>
<dbReference type="PANTHER" id="PTHR43479:SF11">
    <property type="entry name" value="ACREF_ENVCD OPERON REPRESSOR-RELATED"/>
    <property type="match status" value="1"/>
</dbReference>
<name>A0A1Y3Y3G8_9ACTN</name>
<evidence type="ECO:0000259" key="3">
    <source>
        <dbReference type="PROSITE" id="PS50977"/>
    </source>
</evidence>
<dbReference type="InterPro" id="IPR001647">
    <property type="entry name" value="HTH_TetR"/>
</dbReference>
<dbReference type="GO" id="GO:0003677">
    <property type="term" value="F:DNA binding"/>
    <property type="evidence" value="ECO:0007669"/>
    <property type="project" value="UniProtKB-UniRule"/>
</dbReference>
<feature type="domain" description="HTH tetR-type" evidence="3">
    <location>
        <begin position="19"/>
        <end position="79"/>
    </location>
</feature>
<evidence type="ECO:0000313" key="4">
    <source>
        <dbReference type="EMBL" id="OUN89919.1"/>
    </source>
</evidence>
<protein>
    <recommendedName>
        <fullName evidence="3">HTH tetR-type domain-containing protein</fullName>
    </recommendedName>
</protein>
<evidence type="ECO:0000256" key="2">
    <source>
        <dbReference type="PROSITE-ProRule" id="PRU00335"/>
    </source>
</evidence>
<evidence type="ECO:0000256" key="1">
    <source>
        <dbReference type="ARBA" id="ARBA00023125"/>
    </source>
</evidence>
<dbReference type="EMBL" id="NFIE01000001">
    <property type="protein sequence ID" value="OUN89919.1"/>
    <property type="molecule type" value="Genomic_DNA"/>
</dbReference>
<organism evidence="4 5">
    <name type="scientific">[Collinsella] massiliensis</name>
    <dbReference type="NCBI Taxonomy" id="1232426"/>
    <lineage>
        <taxon>Bacteria</taxon>
        <taxon>Bacillati</taxon>
        <taxon>Actinomycetota</taxon>
        <taxon>Coriobacteriia</taxon>
        <taxon>Coriobacteriales</taxon>
        <taxon>Coriobacteriaceae</taxon>
        <taxon>Enorma</taxon>
    </lineage>
</organism>
<dbReference type="Proteomes" id="UP000195781">
    <property type="component" value="Unassembled WGS sequence"/>
</dbReference>
<feature type="DNA-binding region" description="H-T-H motif" evidence="2">
    <location>
        <begin position="42"/>
        <end position="61"/>
    </location>
</feature>
<accession>A0A1Y3Y3G8</accession>
<dbReference type="InterPro" id="IPR050624">
    <property type="entry name" value="HTH-type_Tx_Regulator"/>
</dbReference>
<dbReference type="InterPro" id="IPR009057">
    <property type="entry name" value="Homeodomain-like_sf"/>
</dbReference>